<evidence type="ECO:0000256" key="2">
    <source>
        <dbReference type="ARBA" id="ARBA00022763"/>
    </source>
</evidence>
<dbReference type="HOGENOM" id="CLU_008949_0_0_1"/>
<evidence type="ECO:0000256" key="1">
    <source>
        <dbReference type="ARBA" id="ARBA00004123"/>
    </source>
</evidence>
<dbReference type="OrthoDB" id="129353at2759"/>
<dbReference type="RefSeq" id="XP_016643717.1">
    <property type="nucleotide sequence ID" value="XM_016786741.1"/>
</dbReference>
<dbReference type="KEGG" id="sapo:SAPIO_CDS4102"/>
<feature type="compositionally biased region" description="Low complexity" evidence="4">
    <location>
        <begin position="90"/>
        <end position="99"/>
    </location>
</feature>
<dbReference type="OMA" id="PCLAPQW"/>
<name>A0A084G9A6_PSEDA</name>
<sequence>MSQIEADSYEVVLVPDESQESQNLLQRYVSEFGIPGFGLNLPKARYDGLKEGAEPVTKPGSEITSAVESSRDVKLRSSHFPTSPEPQPISIPSSSPTSQRAETTAENRDQNRRSHHLDPDHVHNPVKFPAPARAITRIMDISESPTQANDDRDYETECHLPLDTTDPLTSPGNHHGTNQSDADELRTLQEGDTGAVNFVPLSQDGKDMSQESDILSPFAENPILQRGDWRGQRASQRLGTTPARPSTMAAPPETPAGPVNPFGARQRPASVLRATQLFNATQFSSGGVKKFSPTSSRPSPHAFHQTFPTDTSPAGLLTSPLKNRTTSSPSIFRKSSPPRVQIPSTSFAELPPSRSPPHQYSSRDEEAIPESPPGDPDPSPPRKRQRQELLEDYEPVAVSQQRKLMSDELNKVSDSDSGEDDDLRRRRLARQKREQAERRLNDISFVPPPRDTATNARSLRKRNTRRGGRLFTNEANLDDERNELASRRRPSSASGQPFETPSNVRFASVPPQEHSSIDNRRNMTSPAEAQEQIPPTSSPLVAQAPDLEPSERSSPPLKPQPPESSNTPSSVSLPVQLPPSSQVSKRKYGFRRVAGRTSSKMLVPESPMVVPESDLAQGQGGVPISGGEGDEDDDTVLAPDTNSRATTRSRSPVLDDLPPTQPPPPATQTETRESRQEEDTVVEEPEAVQTVPDSAHGAPKKPPSPLSNLSSTPSLPHSPRETTSSTSRPDLYDLPTSSAAELPPPKSVRAPLLRKTYSKVRRTLRMTRTAIASSRQQHHDRYDPGSTDELAKSPSRGTFNSSMLISRTSVGRSGRLSDSSMRGNQLLFDNMAFAISFQARRDDETEDEYRERCSMSEELCDVVSRAGGKILANGFNELLDPATLKQWPVVQSSGHGGAASNDESDFTLELGQQAKGLGFTALLADGHSRKVKYMQALALGLPCLAYQWATACLEKGEILDWSPYLLCAGQSVCVGNAILSRHLVPYSAIGAALADVVSQRTELLGSDRILLVMKKSRVEETKMAYLLLARILGARLIRAYNIRDARNALRRSEARDQKFDWVYVDEETGSVEQLFSAKAPEEKTASKKKRKRSGGGGSQVAAEQDGPAPGRVRCLSNELVIQSLIMGRIIDEDERAFTSL</sequence>
<comment type="subcellular location">
    <subcellularLocation>
        <location evidence="1">Nucleus</location>
    </subcellularLocation>
</comment>
<dbReference type="CDD" id="cd17745">
    <property type="entry name" value="BRCT_p53bp1_rpt1"/>
    <property type="match status" value="1"/>
</dbReference>
<reference evidence="6 7" key="1">
    <citation type="journal article" date="2014" name="Genome Announc.">
        <title>Draft genome sequence of the pathogenic fungus Scedosporium apiospermum.</title>
        <authorList>
            <person name="Vandeputte P."/>
            <person name="Ghamrawi S."/>
            <person name="Rechenmann M."/>
            <person name="Iltis A."/>
            <person name="Giraud S."/>
            <person name="Fleury M."/>
            <person name="Thornton C."/>
            <person name="Delhaes L."/>
            <person name="Meyer W."/>
            <person name="Papon N."/>
            <person name="Bouchara J.P."/>
        </authorList>
    </citation>
    <scope>NUCLEOTIDE SEQUENCE [LARGE SCALE GENOMIC DNA]</scope>
    <source>
        <strain evidence="6 7">IHEM 14462</strain>
    </source>
</reference>
<feature type="compositionally biased region" description="Basic residues" evidence="4">
    <location>
        <begin position="458"/>
        <end position="468"/>
    </location>
</feature>
<protein>
    <recommendedName>
        <fullName evidence="5">BRCT domain-containing protein</fullName>
    </recommendedName>
</protein>
<gene>
    <name evidence="6" type="ORF">SAPIO_CDS4102</name>
</gene>
<feature type="compositionally biased region" description="Basic and acidic residues" evidence="4">
    <location>
        <begin position="431"/>
        <end position="441"/>
    </location>
</feature>
<feature type="compositionally biased region" description="Gly residues" evidence="4">
    <location>
        <begin position="618"/>
        <end position="627"/>
    </location>
</feature>
<feature type="region of interest" description="Disordered" evidence="4">
    <location>
        <begin position="282"/>
        <end position="818"/>
    </location>
</feature>
<dbReference type="Proteomes" id="UP000028545">
    <property type="component" value="Unassembled WGS sequence"/>
</dbReference>
<feature type="compositionally biased region" description="Polar residues" evidence="4">
    <location>
        <begin position="491"/>
        <end position="505"/>
    </location>
</feature>
<feature type="compositionally biased region" description="Polar residues" evidence="4">
    <location>
        <begin position="795"/>
        <end position="818"/>
    </location>
</feature>
<dbReference type="InterPro" id="IPR047252">
    <property type="entry name" value="TP53BP1-like"/>
</dbReference>
<keyword evidence="3" id="KW-0539">Nucleus</keyword>
<keyword evidence="7" id="KW-1185">Reference proteome</keyword>
<feature type="compositionally biased region" description="Polar residues" evidence="4">
    <location>
        <begin position="320"/>
        <end position="330"/>
    </location>
</feature>
<dbReference type="Gene3D" id="3.40.50.10190">
    <property type="entry name" value="BRCT domain"/>
    <property type="match status" value="1"/>
</dbReference>
<keyword evidence="2" id="KW-0227">DNA damage</keyword>
<feature type="compositionally biased region" description="Basic and acidic residues" evidence="4">
    <location>
        <begin position="103"/>
        <end position="123"/>
    </location>
</feature>
<dbReference type="VEuPathDB" id="FungiDB:SAPIO_CDS4102"/>
<comment type="caution">
    <text evidence="6">The sequence shown here is derived from an EMBL/GenBank/DDBJ whole genome shotgun (WGS) entry which is preliminary data.</text>
</comment>
<feature type="compositionally biased region" description="Pro residues" evidence="4">
    <location>
        <begin position="370"/>
        <end position="379"/>
    </location>
</feature>
<dbReference type="AlphaFoldDB" id="A0A084G9A6"/>
<feature type="compositionally biased region" description="Basic residues" evidence="4">
    <location>
        <begin position="756"/>
        <end position="765"/>
    </location>
</feature>
<feature type="compositionally biased region" description="Low complexity" evidence="4">
    <location>
        <begin position="706"/>
        <end position="727"/>
    </location>
</feature>
<feature type="compositionally biased region" description="Low complexity" evidence="4">
    <location>
        <begin position="568"/>
        <end position="583"/>
    </location>
</feature>
<feature type="compositionally biased region" description="Polar residues" evidence="4">
    <location>
        <begin position="166"/>
        <end position="180"/>
    </location>
</feature>
<feature type="domain" description="BRCT" evidence="5">
    <location>
        <begin position="920"/>
        <end position="966"/>
    </location>
</feature>
<dbReference type="GO" id="GO:0000077">
    <property type="term" value="P:DNA damage checkpoint signaling"/>
    <property type="evidence" value="ECO:0007669"/>
    <property type="project" value="TreeGrafter"/>
</dbReference>
<evidence type="ECO:0000256" key="4">
    <source>
        <dbReference type="SAM" id="MobiDB-lite"/>
    </source>
</evidence>
<feature type="compositionally biased region" description="Polar residues" evidence="4">
    <location>
        <begin position="522"/>
        <end position="540"/>
    </location>
</feature>
<dbReference type="GO" id="GO:0042393">
    <property type="term" value="F:histone binding"/>
    <property type="evidence" value="ECO:0007669"/>
    <property type="project" value="TreeGrafter"/>
</dbReference>
<feature type="compositionally biased region" description="Basic residues" evidence="4">
    <location>
        <begin position="584"/>
        <end position="594"/>
    </location>
</feature>
<dbReference type="SUPFAM" id="SSF52113">
    <property type="entry name" value="BRCT domain"/>
    <property type="match status" value="1"/>
</dbReference>
<feature type="compositionally biased region" description="Basic and acidic residues" evidence="4">
    <location>
        <begin position="404"/>
        <end position="414"/>
    </location>
</feature>
<dbReference type="GO" id="GO:0005634">
    <property type="term" value="C:nucleus"/>
    <property type="evidence" value="ECO:0007669"/>
    <property type="project" value="UniProtKB-SubCell"/>
</dbReference>
<organism evidence="6 7">
    <name type="scientific">Pseudallescheria apiosperma</name>
    <name type="common">Scedosporium apiospermum</name>
    <dbReference type="NCBI Taxonomy" id="563466"/>
    <lineage>
        <taxon>Eukaryota</taxon>
        <taxon>Fungi</taxon>
        <taxon>Dikarya</taxon>
        <taxon>Ascomycota</taxon>
        <taxon>Pezizomycotina</taxon>
        <taxon>Sordariomycetes</taxon>
        <taxon>Hypocreomycetidae</taxon>
        <taxon>Microascales</taxon>
        <taxon>Microascaceae</taxon>
        <taxon>Scedosporium</taxon>
    </lineage>
</organism>
<feature type="compositionally biased region" description="Basic and acidic residues" evidence="4">
    <location>
        <begin position="149"/>
        <end position="160"/>
    </location>
</feature>
<accession>A0A084G9A6</accession>
<dbReference type="InterPro" id="IPR036420">
    <property type="entry name" value="BRCT_dom_sf"/>
</dbReference>
<evidence type="ECO:0000313" key="7">
    <source>
        <dbReference type="Proteomes" id="UP000028545"/>
    </source>
</evidence>
<dbReference type="GO" id="GO:0045944">
    <property type="term" value="P:positive regulation of transcription by RNA polymerase II"/>
    <property type="evidence" value="ECO:0007669"/>
    <property type="project" value="TreeGrafter"/>
</dbReference>
<evidence type="ECO:0000259" key="5">
    <source>
        <dbReference type="PROSITE" id="PS50172"/>
    </source>
</evidence>
<dbReference type="PANTHER" id="PTHR15321:SF3">
    <property type="entry name" value="TP53-BINDING PROTEIN 1"/>
    <property type="match status" value="1"/>
</dbReference>
<evidence type="ECO:0000256" key="3">
    <source>
        <dbReference type="ARBA" id="ARBA00023242"/>
    </source>
</evidence>
<dbReference type="PROSITE" id="PS50172">
    <property type="entry name" value="BRCT"/>
    <property type="match status" value="1"/>
</dbReference>
<dbReference type="GeneID" id="27723174"/>
<evidence type="ECO:0000313" key="6">
    <source>
        <dbReference type="EMBL" id="KEZ43918.1"/>
    </source>
</evidence>
<dbReference type="EMBL" id="JOWA01000090">
    <property type="protein sequence ID" value="KEZ43918.1"/>
    <property type="molecule type" value="Genomic_DNA"/>
</dbReference>
<proteinExistence type="predicted"/>
<dbReference type="PANTHER" id="PTHR15321">
    <property type="entry name" value="TUMOR SUPPRESSOR P53-BINDING PROTEIN 1"/>
    <property type="match status" value="1"/>
</dbReference>
<feature type="region of interest" description="Disordered" evidence="4">
    <location>
        <begin position="51"/>
        <end position="268"/>
    </location>
</feature>
<feature type="compositionally biased region" description="Polar residues" evidence="4">
    <location>
        <begin position="640"/>
        <end position="650"/>
    </location>
</feature>
<dbReference type="InterPro" id="IPR047249">
    <property type="entry name" value="BRCT_p53bp1-like_rpt1"/>
</dbReference>
<dbReference type="InterPro" id="IPR001357">
    <property type="entry name" value="BRCT_dom"/>
</dbReference>
<feature type="region of interest" description="Disordered" evidence="4">
    <location>
        <begin position="1077"/>
        <end position="1109"/>
    </location>
</feature>